<proteinExistence type="predicted"/>
<protein>
    <submittedName>
        <fullName evidence="3">Flp pilus assembly protein CpaB</fullName>
    </submittedName>
</protein>
<keyword evidence="1" id="KW-0812">Transmembrane</keyword>
<dbReference type="InterPro" id="IPR013974">
    <property type="entry name" value="SAF"/>
</dbReference>
<accession>A0ABS1LGW0</accession>
<evidence type="ECO:0000313" key="4">
    <source>
        <dbReference type="Proteomes" id="UP000675409"/>
    </source>
</evidence>
<dbReference type="CDD" id="cd11614">
    <property type="entry name" value="SAF_CpaB_FlgA_like"/>
    <property type="match status" value="1"/>
</dbReference>
<keyword evidence="4" id="KW-1185">Reference proteome</keyword>
<evidence type="ECO:0000259" key="2">
    <source>
        <dbReference type="SMART" id="SM00858"/>
    </source>
</evidence>
<dbReference type="RefSeq" id="WP_201845275.1">
    <property type="nucleotide sequence ID" value="NZ_JABBYC010000003.1"/>
</dbReference>
<dbReference type="InterPro" id="IPR031571">
    <property type="entry name" value="RcpC_dom"/>
</dbReference>
<dbReference type="EMBL" id="JABBYC010000003">
    <property type="protein sequence ID" value="MBL0885456.1"/>
    <property type="molecule type" value="Genomic_DNA"/>
</dbReference>
<keyword evidence="1" id="KW-0472">Membrane</keyword>
<dbReference type="NCBIfam" id="TIGR03177">
    <property type="entry name" value="pilus_cpaB"/>
    <property type="match status" value="1"/>
</dbReference>
<keyword evidence="1" id="KW-1133">Transmembrane helix</keyword>
<name>A0ABS1LGW0_9MICO</name>
<dbReference type="InterPro" id="IPR017592">
    <property type="entry name" value="Pilus_assmbl_Flp-typ_CpaB"/>
</dbReference>
<evidence type="ECO:0000256" key="1">
    <source>
        <dbReference type="SAM" id="Phobius"/>
    </source>
</evidence>
<feature type="transmembrane region" description="Helical" evidence="1">
    <location>
        <begin position="9"/>
        <end position="30"/>
    </location>
</feature>
<feature type="domain" description="SAF" evidence="2">
    <location>
        <begin position="41"/>
        <end position="103"/>
    </location>
</feature>
<dbReference type="Proteomes" id="UP000675409">
    <property type="component" value="Unassembled WGS sequence"/>
</dbReference>
<reference evidence="3 4" key="1">
    <citation type="journal article" date="2021" name="Arch. Microbiol.">
        <title>Myceligenerans indicum sp. nov., an actinobacterium isolated from mangrove sediment of Sundarbans, India.</title>
        <authorList>
            <person name="Asha K."/>
            <person name="Bhadury P."/>
        </authorList>
    </citation>
    <scope>NUCLEOTIDE SEQUENCE [LARGE SCALE GENOMIC DNA]</scope>
    <source>
        <strain evidence="3 4">I2</strain>
    </source>
</reference>
<sequence length="237" mass="25513">MNPRQRRGVFLLVVTSVLAVAVFAGVLYYVRTVSTQVGPMTTVLQLNRAVEAQEPIEPAMLEEIAVPERWAPASAPHTKSDVEGLVAATAYKRGAVVQAGMLVERPIVQPGFREVAVVVDAETGVAGKVRPGDRVDVIATMRADGDSKNLARVWVSNVLVVEVGIPTTVEDPDDIAPSRGLPVTFALSTEDALTLAYVETFSEKMRIALRGAGDEAEIPFDERTFDGTVAQKKKQES</sequence>
<dbReference type="Pfam" id="PF16976">
    <property type="entry name" value="RcpC"/>
    <property type="match status" value="1"/>
</dbReference>
<evidence type="ECO:0000313" key="3">
    <source>
        <dbReference type="EMBL" id="MBL0885456.1"/>
    </source>
</evidence>
<gene>
    <name evidence="3" type="primary">cpaB</name>
    <name evidence="3" type="ORF">HGK34_04025</name>
</gene>
<comment type="caution">
    <text evidence="3">The sequence shown here is derived from an EMBL/GenBank/DDBJ whole genome shotgun (WGS) entry which is preliminary data.</text>
</comment>
<dbReference type="SMART" id="SM00858">
    <property type="entry name" value="SAF"/>
    <property type="match status" value="1"/>
</dbReference>
<organism evidence="3 4">
    <name type="scientific">Myceligenerans indicum</name>
    <dbReference type="NCBI Taxonomy" id="2593663"/>
    <lineage>
        <taxon>Bacteria</taxon>
        <taxon>Bacillati</taxon>
        <taxon>Actinomycetota</taxon>
        <taxon>Actinomycetes</taxon>
        <taxon>Micrococcales</taxon>
        <taxon>Promicromonosporaceae</taxon>
        <taxon>Myceligenerans</taxon>
    </lineage>
</organism>